<dbReference type="Proteomes" id="UP000103309">
    <property type="component" value="Segment"/>
</dbReference>
<organismHost>
    <name type="scientific">Homo sapiens</name>
    <name type="common">Human</name>
    <dbReference type="NCBI Taxonomy" id="9606"/>
</organismHost>
<accession>F1AWZ1</accession>
<reference evidence="1 2" key="1">
    <citation type="submission" date="2010-04" db="EMBL/GenBank/DDBJ databases">
        <title>Novel immune-modulators identified by a rapid, functional screen of the Parapox virus genome.</title>
        <authorList>
            <person name="McGuire M.J."/>
            <person name="Sykes K.F."/>
            <person name="Johnston S.A."/>
        </authorList>
    </citation>
    <scope>NUCLEOTIDE SEQUENCE [LARGE SCALE GENOMIC DNA]</scope>
    <source>
        <strain evidence="1">D1701</strain>
    </source>
</reference>
<name>F1AWZ1_ORFV</name>
<sequence>MSICDGAPQVTSRYTMPRCIRRMRSPPTSRRRCVSEAKASFRCVYCRPTAMHPSDSTSTSLWSVQPSLRRPPSRAIMSVTNMYLRARGPTRMRVLPSMRSTTSSSSCVLSTRSTCGWMVGW</sequence>
<dbReference type="EMBL" id="HM133903">
    <property type="protein sequence ID" value="ADY76918.1"/>
    <property type="molecule type" value="Genomic_DNA"/>
</dbReference>
<proteinExistence type="predicted"/>
<organismHost>
    <name type="scientific">Capra hircus</name>
    <name type="common">Goat</name>
    <dbReference type="NCBI Taxonomy" id="9925"/>
</organismHost>
<organism evidence="1 2">
    <name type="scientific">Orf virus</name>
    <name type="common">ORFV</name>
    <dbReference type="NCBI Taxonomy" id="10258"/>
    <lineage>
        <taxon>Viruses</taxon>
        <taxon>Varidnaviria</taxon>
        <taxon>Bamfordvirae</taxon>
        <taxon>Nucleocytoviricota</taxon>
        <taxon>Pokkesviricetes</taxon>
        <taxon>Chitovirales</taxon>
        <taxon>Poxviridae</taxon>
        <taxon>Chordopoxvirinae</taxon>
        <taxon>Parapoxvirus</taxon>
        <taxon>Parapoxvirus orf</taxon>
    </lineage>
</organism>
<evidence type="ECO:0000313" key="1">
    <source>
        <dbReference type="EMBL" id="ADY76918.1"/>
    </source>
</evidence>
<organismHost>
    <name type="scientific">Ovis aries</name>
    <name type="common">Sheep</name>
    <dbReference type="NCBI Taxonomy" id="9940"/>
</organismHost>
<evidence type="ECO:0000313" key="2">
    <source>
        <dbReference type="Proteomes" id="UP000103309"/>
    </source>
</evidence>
<protein>
    <submittedName>
        <fullName evidence="1">PP164</fullName>
    </submittedName>
</protein>